<keyword evidence="1" id="KW-0175">Coiled coil</keyword>
<dbReference type="EMBL" id="GBEZ01007212">
    <property type="protein sequence ID" value="JAC78237.1"/>
    <property type="molecule type" value="Transcribed_RNA"/>
</dbReference>
<evidence type="ECO:0000259" key="3">
    <source>
        <dbReference type="PROSITE" id="PS50090"/>
    </source>
</evidence>
<name>A0A061RZC7_9CHLO</name>
<gene>
    <name evidence="4" type="ORF">TSPGSL018_15669</name>
</gene>
<evidence type="ECO:0000256" key="2">
    <source>
        <dbReference type="SAM" id="MobiDB-lite"/>
    </source>
</evidence>
<feature type="coiled-coil region" evidence="1">
    <location>
        <begin position="201"/>
        <end position="228"/>
    </location>
</feature>
<dbReference type="CDD" id="cd11660">
    <property type="entry name" value="SANT_TRF"/>
    <property type="match status" value="1"/>
</dbReference>
<dbReference type="PROSITE" id="PS50090">
    <property type="entry name" value="MYB_LIKE"/>
    <property type="match status" value="1"/>
</dbReference>
<organism evidence="4">
    <name type="scientific">Tetraselmis sp. GSL018</name>
    <dbReference type="NCBI Taxonomy" id="582737"/>
    <lineage>
        <taxon>Eukaryota</taxon>
        <taxon>Viridiplantae</taxon>
        <taxon>Chlorophyta</taxon>
        <taxon>core chlorophytes</taxon>
        <taxon>Chlorodendrophyceae</taxon>
        <taxon>Chlorodendrales</taxon>
        <taxon>Chlorodendraceae</taxon>
        <taxon>Tetraselmis</taxon>
    </lineage>
</organism>
<dbReference type="Gene3D" id="1.10.10.60">
    <property type="entry name" value="Homeodomain-like"/>
    <property type="match status" value="1"/>
</dbReference>
<evidence type="ECO:0000313" key="4">
    <source>
        <dbReference type="EMBL" id="JAC78237.1"/>
    </source>
</evidence>
<evidence type="ECO:0000256" key="1">
    <source>
        <dbReference type="SAM" id="Coils"/>
    </source>
</evidence>
<accession>A0A061RZC7</accession>
<dbReference type="InterPro" id="IPR009057">
    <property type="entry name" value="Homeodomain-like_sf"/>
</dbReference>
<dbReference type="SMART" id="SM00717">
    <property type="entry name" value="SANT"/>
    <property type="match status" value="1"/>
</dbReference>
<dbReference type="SUPFAM" id="SSF46689">
    <property type="entry name" value="Homeodomain-like"/>
    <property type="match status" value="1"/>
</dbReference>
<dbReference type="AlphaFoldDB" id="A0A061RZC7"/>
<feature type="region of interest" description="Disordered" evidence="2">
    <location>
        <begin position="253"/>
        <end position="273"/>
    </location>
</feature>
<feature type="domain" description="Myb-like" evidence="3">
    <location>
        <begin position="15"/>
        <end position="64"/>
    </location>
</feature>
<dbReference type="Pfam" id="PF00249">
    <property type="entry name" value="Myb_DNA-binding"/>
    <property type="match status" value="1"/>
</dbReference>
<proteinExistence type="predicted"/>
<sequence>MDKEALVHTVRNYHRWTPEEEAELRSAVCRFGSKNWELMRRSPEFPLLRARTATMLKNKWYKLVRSDKQSVPSEDQPLANEQSEAYSYKRSFSAHWDASEDSPAGTRPCLAFESNSYGRFHNCQYSSSELSGQPGDVGWSAGLAGTGPLSEAAKKLEDSLSLLREALAIQVDANEAVAAAIESRDLGEGDEDTVRTAVYVASLAQNKAKRAREHVERARKEHAAALAQQEVIPVQEEDNLNLEELFGGIIESSTLPAPNNDQEHGGCRNSSFASNSGQPGELCLAQSHFLQPPCVVETGQDSSYSRASFSCFDMNMNPTEGTGCAGFGLCDAPPPSHQNVALAFEGMHVDMERKGQEMSPPFQMELGFGGIHDDQSFAFEMDCSSGFGPDPSFGY</sequence>
<protein>
    <recommendedName>
        <fullName evidence="3">Myb-like domain-containing protein</fullName>
    </recommendedName>
</protein>
<dbReference type="InterPro" id="IPR001005">
    <property type="entry name" value="SANT/Myb"/>
</dbReference>
<reference evidence="4" key="1">
    <citation type="submission" date="2014-05" db="EMBL/GenBank/DDBJ databases">
        <title>The transcriptome of the halophilic microalga Tetraselmis sp. GSL018 isolated from the Great Salt Lake, Utah.</title>
        <authorList>
            <person name="Jinkerson R.E."/>
            <person name="D'Adamo S."/>
            <person name="Posewitz M.C."/>
        </authorList>
    </citation>
    <scope>NUCLEOTIDE SEQUENCE</scope>
    <source>
        <strain evidence="4">GSL018</strain>
    </source>
</reference>